<protein>
    <recommendedName>
        <fullName evidence="6">Protein kinase domain-containing protein</fullName>
    </recommendedName>
</protein>
<dbReference type="GO" id="GO:0005524">
    <property type="term" value="F:ATP binding"/>
    <property type="evidence" value="ECO:0007669"/>
    <property type="project" value="UniProtKB-KW"/>
</dbReference>
<evidence type="ECO:0000256" key="4">
    <source>
        <dbReference type="ARBA" id="ARBA00022777"/>
    </source>
</evidence>
<dbReference type="GO" id="GO:0005634">
    <property type="term" value="C:nucleus"/>
    <property type="evidence" value="ECO:0007669"/>
    <property type="project" value="TreeGrafter"/>
</dbReference>
<gene>
    <name evidence="7" type="ORF">PENSTE_c001G06927</name>
</gene>
<dbReference type="PROSITE" id="PS50011">
    <property type="entry name" value="PROTEIN_KINASE_DOM"/>
    <property type="match status" value="1"/>
</dbReference>
<dbReference type="InterPro" id="IPR051175">
    <property type="entry name" value="CLK_kinases"/>
</dbReference>
<dbReference type="Pfam" id="PF00069">
    <property type="entry name" value="Pkinase"/>
    <property type="match status" value="1"/>
</dbReference>
<keyword evidence="5" id="KW-0067">ATP-binding</keyword>
<dbReference type="SUPFAM" id="SSF56112">
    <property type="entry name" value="Protein kinase-like (PK-like)"/>
    <property type="match status" value="1"/>
</dbReference>
<dbReference type="Proteomes" id="UP000191285">
    <property type="component" value="Unassembled WGS sequence"/>
</dbReference>
<dbReference type="STRING" id="303698.A0A1V6TYX5"/>
<evidence type="ECO:0000313" key="8">
    <source>
        <dbReference type="Proteomes" id="UP000191285"/>
    </source>
</evidence>
<organism evidence="7 8">
    <name type="scientific">Penicillium steckii</name>
    <dbReference type="NCBI Taxonomy" id="303698"/>
    <lineage>
        <taxon>Eukaryota</taxon>
        <taxon>Fungi</taxon>
        <taxon>Dikarya</taxon>
        <taxon>Ascomycota</taxon>
        <taxon>Pezizomycotina</taxon>
        <taxon>Eurotiomycetes</taxon>
        <taxon>Eurotiomycetidae</taxon>
        <taxon>Eurotiales</taxon>
        <taxon>Aspergillaceae</taxon>
        <taxon>Penicillium</taxon>
    </lineage>
</organism>
<keyword evidence="3" id="KW-0547">Nucleotide-binding</keyword>
<proteinExistence type="predicted"/>
<dbReference type="GO" id="GO:0043484">
    <property type="term" value="P:regulation of RNA splicing"/>
    <property type="evidence" value="ECO:0007669"/>
    <property type="project" value="TreeGrafter"/>
</dbReference>
<dbReference type="EMBL" id="MLKD01000001">
    <property type="protein sequence ID" value="OQE31471.1"/>
    <property type="molecule type" value="Genomic_DNA"/>
</dbReference>
<dbReference type="OrthoDB" id="5979581at2759"/>
<evidence type="ECO:0000259" key="6">
    <source>
        <dbReference type="PROSITE" id="PS50011"/>
    </source>
</evidence>
<dbReference type="InterPro" id="IPR000719">
    <property type="entry name" value="Prot_kinase_dom"/>
</dbReference>
<keyword evidence="1" id="KW-0723">Serine/threonine-protein kinase</keyword>
<evidence type="ECO:0000256" key="5">
    <source>
        <dbReference type="ARBA" id="ARBA00022840"/>
    </source>
</evidence>
<dbReference type="GO" id="GO:0004674">
    <property type="term" value="F:protein serine/threonine kinase activity"/>
    <property type="evidence" value="ECO:0007669"/>
    <property type="project" value="UniProtKB-KW"/>
</dbReference>
<dbReference type="PANTHER" id="PTHR45646">
    <property type="entry name" value="SERINE/THREONINE-PROTEIN KINASE DOA-RELATED"/>
    <property type="match status" value="1"/>
</dbReference>
<evidence type="ECO:0000256" key="1">
    <source>
        <dbReference type="ARBA" id="ARBA00022527"/>
    </source>
</evidence>
<dbReference type="Gene3D" id="1.10.510.10">
    <property type="entry name" value="Transferase(Phosphotransferase) domain 1"/>
    <property type="match status" value="1"/>
</dbReference>
<evidence type="ECO:0000313" key="7">
    <source>
        <dbReference type="EMBL" id="OQE31471.1"/>
    </source>
</evidence>
<dbReference type="AlphaFoldDB" id="A0A1V6TYX5"/>
<evidence type="ECO:0000256" key="3">
    <source>
        <dbReference type="ARBA" id="ARBA00022741"/>
    </source>
</evidence>
<sequence>MYHRHFGKTVPLPLVKTYIRALLMGLDYLHKTCRTVHTDLKLENIMVSFEDPAVLDNFIDSQLSKPMAFKIDSVGRSVYQSQDNFGPLKSLRSIPQLVDFGLATRLEEDDDWGVWPIQPDHYRAPEVILGNGWRMPADIWNLGTLLWDLIEGKELFQHIHDQEGRYDAKLHIAEMIALLGPPPPEVIQRYHFMREYLWPESVRRDDGRVCETAEEYFCGPFFDEKGDFRNPISIKLFADLRRTLGRFIYEALIPDRKLGDTISLLEGEEKEMFLDLARKMLVWHPDVRKTAGELAEHPFLQPKKVSG</sequence>
<keyword evidence="2" id="KW-0808">Transferase</keyword>
<keyword evidence="8" id="KW-1185">Reference proteome</keyword>
<dbReference type="PANTHER" id="PTHR45646:SF11">
    <property type="entry name" value="SERINE_THREONINE-PROTEIN KINASE DOA"/>
    <property type="match status" value="1"/>
</dbReference>
<evidence type="ECO:0000256" key="2">
    <source>
        <dbReference type="ARBA" id="ARBA00022679"/>
    </source>
</evidence>
<keyword evidence="4" id="KW-0418">Kinase</keyword>
<comment type="caution">
    <text evidence="7">The sequence shown here is derived from an EMBL/GenBank/DDBJ whole genome shotgun (WGS) entry which is preliminary data.</text>
</comment>
<accession>A0A1V6TYX5</accession>
<name>A0A1V6TYX5_9EURO</name>
<reference evidence="8" key="1">
    <citation type="journal article" date="2017" name="Nat. Microbiol.">
        <title>Global analysis of biosynthetic gene clusters reveals vast potential of secondary metabolite production in Penicillium species.</title>
        <authorList>
            <person name="Nielsen J.C."/>
            <person name="Grijseels S."/>
            <person name="Prigent S."/>
            <person name="Ji B."/>
            <person name="Dainat J."/>
            <person name="Nielsen K.F."/>
            <person name="Frisvad J.C."/>
            <person name="Workman M."/>
            <person name="Nielsen J."/>
        </authorList>
    </citation>
    <scope>NUCLEOTIDE SEQUENCE [LARGE SCALE GENOMIC DNA]</scope>
    <source>
        <strain evidence="8">IBT 24891</strain>
    </source>
</reference>
<dbReference type="SMART" id="SM00220">
    <property type="entry name" value="S_TKc"/>
    <property type="match status" value="1"/>
</dbReference>
<dbReference type="InterPro" id="IPR011009">
    <property type="entry name" value="Kinase-like_dom_sf"/>
</dbReference>
<feature type="domain" description="Protein kinase" evidence="6">
    <location>
        <begin position="1"/>
        <end position="300"/>
    </location>
</feature>